<feature type="transmembrane region" description="Helical" evidence="6">
    <location>
        <begin position="101"/>
        <end position="120"/>
    </location>
</feature>
<dbReference type="GO" id="GO:0016020">
    <property type="term" value="C:membrane"/>
    <property type="evidence" value="ECO:0007669"/>
    <property type="project" value="UniProtKB-SubCell"/>
</dbReference>
<feature type="transmembrane region" description="Helical" evidence="6">
    <location>
        <begin position="371"/>
        <end position="389"/>
    </location>
</feature>
<name>A0A060TD95_BLAAD</name>
<dbReference type="Gene3D" id="1.20.1250.20">
    <property type="entry name" value="MFS general substrate transporter like domains"/>
    <property type="match status" value="1"/>
</dbReference>
<feature type="transmembrane region" description="Helical" evidence="6">
    <location>
        <begin position="503"/>
        <end position="522"/>
    </location>
</feature>
<feature type="region of interest" description="Disordered" evidence="5">
    <location>
        <begin position="531"/>
        <end position="572"/>
    </location>
</feature>
<keyword evidence="4 6" id="KW-0472">Membrane</keyword>
<feature type="transmembrane region" description="Helical" evidence="6">
    <location>
        <begin position="291"/>
        <end position="310"/>
    </location>
</feature>
<feature type="compositionally biased region" description="Basic and acidic residues" evidence="5">
    <location>
        <begin position="560"/>
        <end position="572"/>
    </location>
</feature>
<dbReference type="PANTHER" id="PTHR42718:SF23">
    <property type="entry name" value="MAJOR FACILITATOR SUPERFAMILY (MFS) PROFILE DOMAIN-CONTAINING PROTEIN"/>
    <property type="match status" value="1"/>
</dbReference>
<reference evidence="8" key="1">
    <citation type="submission" date="2014-02" db="EMBL/GenBank/DDBJ databases">
        <authorList>
            <person name="Genoscope - CEA"/>
        </authorList>
    </citation>
    <scope>NUCLEOTIDE SEQUENCE</scope>
    <source>
        <strain evidence="8">LS3</strain>
    </source>
</reference>
<evidence type="ECO:0000256" key="2">
    <source>
        <dbReference type="ARBA" id="ARBA00022692"/>
    </source>
</evidence>
<protein>
    <submittedName>
        <fullName evidence="8">ARAD1B22836p</fullName>
    </submittedName>
</protein>
<dbReference type="InterPro" id="IPR011701">
    <property type="entry name" value="MFS"/>
</dbReference>
<sequence length="572" mass="61261">MTLIGGRVTTISSTPGISDLTHTGEGGMMKTDDSVQKTELMNGSRMDQKTTQRPTVFRSLFHEIMCVIILTFAPALNSVTVGGLTIALTAIGKEFNIDGGVLSWTQSAAALGTASFLLVMGQISDVLGRKRMLMFAYAMFVIFSIIAGFMKGAIPFFIFRALQGVCSATAVTAGAGILGATYKNSRRKNYAMASFGAGAPIGFIAGILSSGICLEILTWNAVLFFYAIVYAILTVLALVFVPNDPPLERSKIMRKFRTLDYGGGALAVCGLTLFVFSLSQADAAPEGWNTPYVIALLIVGVILMITFCFYEAYVPNNPLMPMRIWKFPGFALSMGIISCGWVDFTGCLNYYATLYFQDVKGASPILTTAYYVPQAVAGILVNAFAGYTLHRIPGRILIIIAMTGFTGAALLWSFVEPNTLYWALPFPAFILVVIGADLAYNVCNMHALSSVDRSLQSSAAATFNTVLQISTAVGLAASSAIVNSVTPHQDTATPEQLVKGYHAGYYFALGVAALGLVMSFFLNVGTKGAEAKGDQEGQIKGEEKTNDSTSCVRGIEVDDDLRAESGDMEDQR</sequence>
<dbReference type="SUPFAM" id="SSF103473">
    <property type="entry name" value="MFS general substrate transporter"/>
    <property type="match status" value="2"/>
</dbReference>
<dbReference type="EMBL" id="HG937692">
    <property type="protein sequence ID" value="CDP36867.1"/>
    <property type="molecule type" value="Genomic_DNA"/>
</dbReference>
<feature type="transmembrane region" description="Helical" evidence="6">
    <location>
        <begin position="223"/>
        <end position="241"/>
    </location>
</feature>
<feature type="transmembrane region" description="Helical" evidence="6">
    <location>
        <begin position="261"/>
        <end position="279"/>
    </location>
</feature>
<evidence type="ECO:0000313" key="8">
    <source>
        <dbReference type="EMBL" id="CDP36867.1"/>
    </source>
</evidence>
<dbReference type="PhylomeDB" id="A0A060TD95"/>
<feature type="transmembrane region" description="Helical" evidence="6">
    <location>
        <begin position="156"/>
        <end position="178"/>
    </location>
</feature>
<evidence type="ECO:0000256" key="3">
    <source>
        <dbReference type="ARBA" id="ARBA00022989"/>
    </source>
</evidence>
<feature type="transmembrane region" description="Helical" evidence="6">
    <location>
        <begin position="190"/>
        <end position="217"/>
    </location>
</feature>
<dbReference type="Gene3D" id="1.20.1720.10">
    <property type="entry name" value="Multidrug resistance protein D"/>
    <property type="match status" value="1"/>
</dbReference>
<proteinExistence type="predicted"/>
<keyword evidence="3 6" id="KW-1133">Transmembrane helix</keyword>
<dbReference type="PANTHER" id="PTHR42718">
    <property type="entry name" value="MAJOR FACILITATOR SUPERFAMILY MULTIDRUG TRANSPORTER MFSC"/>
    <property type="match status" value="1"/>
</dbReference>
<feature type="domain" description="Major facilitator superfamily (MFS) profile" evidence="7">
    <location>
        <begin position="66"/>
        <end position="527"/>
    </location>
</feature>
<feature type="compositionally biased region" description="Basic and acidic residues" evidence="5">
    <location>
        <begin position="531"/>
        <end position="546"/>
    </location>
</feature>
<comment type="subcellular location">
    <subcellularLocation>
        <location evidence="1">Membrane</location>
        <topology evidence="1">Multi-pass membrane protein</topology>
    </subcellularLocation>
</comment>
<dbReference type="InterPro" id="IPR036259">
    <property type="entry name" value="MFS_trans_sf"/>
</dbReference>
<evidence type="ECO:0000256" key="6">
    <source>
        <dbReference type="SAM" id="Phobius"/>
    </source>
</evidence>
<feature type="transmembrane region" description="Helical" evidence="6">
    <location>
        <begin position="64"/>
        <end position="89"/>
    </location>
</feature>
<feature type="transmembrane region" description="Helical" evidence="6">
    <location>
        <begin position="461"/>
        <end position="483"/>
    </location>
</feature>
<evidence type="ECO:0000256" key="1">
    <source>
        <dbReference type="ARBA" id="ARBA00004141"/>
    </source>
</evidence>
<keyword evidence="2 6" id="KW-0812">Transmembrane</keyword>
<organism evidence="8">
    <name type="scientific">Blastobotrys adeninivorans</name>
    <name type="common">Yeast</name>
    <name type="synonym">Arxula adeninivorans</name>
    <dbReference type="NCBI Taxonomy" id="409370"/>
    <lineage>
        <taxon>Eukaryota</taxon>
        <taxon>Fungi</taxon>
        <taxon>Dikarya</taxon>
        <taxon>Ascomycota</taxon>
        <taxon>Saccharomycotina</taxon>
        <taxon>Dipodascomycetes</taxon>
        <taxon>Dipodascales</taxon>
        <taxon>Trichomonascaceae</taxon>
        <taxon>Blastobotrys</taxon>
    </lineage>
</organism>
<feature type="transmembrane region" description="Helical" evidence="6">
    <location>
        <begin position="330"/>
        <end position="351"/>
    </location>
</feature>
<feature type="transmembrane region" description="Helical" evidence="6">
    <location>
        <begin position="132"/>
        <end position="150"/>
    </location>
</feature>
<reference evidence="8" key="2">
    <citation type="submission" date="2014-06" db="EMBL/GenBank/DDBJ databases">
        <title>The complete genome of Blastobotrys (Arxula) adeninivorans LS3 - a yeast of biotechnological interest.</title>
        <authorList>
            <person name="Kunze G."/>
            <person name="Gaillardin C."/>
            <person name="Czernicka M."/>
            <person name="Durrens P."/>
            <person name="Martin T."/>
            <person name="Boer E."/>
            <person name="Gabaldon T."/>
            <person name="Cruz J."/>
            <person name="Talla E."/>
            <person name="Marck C."/>
            <person name="Goffeau A."/>
            <person name="Barbe V."/>
            <person name="Baret P."/>
            <person name="Baronian K."/>
            <person name="Beier S."/>
            <person name="Bleykasten C."/>
            <person name="Bode R."/>
            <person name="Casaregola S."/>
            <person name="Despons L."/>
            <person name="Fairhead C."/>
            <person name="Giersberg M."/>
            <person name="Gierski P."/>
            <person name="Hahnel U."/>
            <person name="Hartmann A."/>
            <person name="Jankowska D."/>
            <person name="Jubin C."/>
            <person name="Jung P."/>
            <person name="Lafontaine I."/>
            <person name="Leh-Louis V."/>
            <person name="Lemaire M."/>
            <person name="Marcet-Houben M."/>
            <person name="Mascher M."/>
            <person name="Morel G."/>
            <person name="Richard G.-F."/>
            <person name="Riechen J."/>
            <person name="Sacerdot C."/>
            <person name="Sarkar A."/>
            <person name="Savel G."/>
            <person name="Schacherer J."/>
            <person name="Sherman D."/>
            <person name="Straub M.-L."/>
            <person name="Stein N."/>
            <person name="Thierry A."/>
            <person name="Trautwein-Schult A."/>
            <person name="Westhof E."/>
            <person name="Worch S."/>
            <person name="Dujon B."/>
            <person name="Souciet J.-L."/>
            <person name="Wincker P."/>
            <person name="Scholz U."/>
            <person name="Neuveglise N."/>
        </authorList>
    </citation>
    <scope>NUCLEOTIDE SEQUENCE</scope>
    <source>
        <strain evidence="8">LS3</strain>
    </source>
</reference>
<dbReference type="InterPro" id="IPR020846">
    <property type="entry name" value="MFS_dom"/>
</dbReference>
<dbReference type="InterPro" id="IPR005829">
    <property type="entry name" value="Sugar_transporter_CS"/>
</dbReference>
<evidence type="ECO:0000256" key="5">
    <source>
        <dbReference type="SAM" id="MobiDB-lite"/>
    </source>
</evidence>
<feature type="transmembrane region" description="Helical" evidence="6">
    <location>
        <begin position="421"/>
        <end position="440"/>
    </location>
</feature>
<dbReference type="PROSITE" id="PS00216">
    <property type="entry name" value="SUGAR_TRANSPORT_1"/>
    <property type="match status" value="1"/>
</dbReference>
<evidence type="ECO:0000256" key="4">
    <source>
        <dbReference type="ARBA" id="ARBA00023136"/>
    </source>
</evidence>
<dbReference type="AlphaFoldDB" id="A0A060TD95"/>
<gene>
    <name evidence="8" type="ORF">GNLVRS02_ARAD1B22836g</name>
</gene>
<accession>A0A060TD95</accession>
<evidence type="ECO:0000259" key="7">
    <source>
        <dbReference type="PROSITE" id="PS50850"/>
    </source>
</evidence>
<dbReference type="PROSITE" id="PS50850">
    <property type="entry name" value="MFS"/>
    <property type="match status" value="1"/>
</dbReference>
<dbReference type="Pfam" id="PF07690">
    <property type="entry name" value="MFS_1"/>
    <property type="match status" value="1"/>
</dbReference>
<feature type="transmembrane region" description="Helical" evidence="6">
    <location>
        <begin position="396"/>
        <end position="415"/>
    </location>
</feature>
<dbReference type="GO" id="GO:0022857">
    <property type="term" value="F:transmembrane transporter activity"/>
    <property type="evidence" value="ECO:0007669"/>
    <property type="project" value="InterPro"/>
</dbReference>